<dbReference type="OrthoDB" id="3365698at2759"/>
<evidence type="ECO:0000313" key="2">
    <source>
        <dbReference type="Proteomes" id="UP000559027"/>
    </source>
</evidence>
<proteinExistence type="predicted"/>
<protein>
    <recommendedName>
        <fullName evidence="3">F-box domain-containing protein</fullName>
    </recommendedName>
</protein>
<sequence length="170" mass="18979">MVHACPLTNIGLTLSIDPGSFQRGLNGCATPLSLSSVSSQWRRVAHSTPQLWSTFTVKVRHGAVKQTASLIRLYLDKSGDLPVSIGLNLMQIYRRTICRADIQTLNIPPAAAFYPIRSAFDTKPQRDVTALYLFAPPFELLSLCSLPHLQQLWIEWPTELLHLPHRANPP</sequence>
<keyword evidence="2" id="KW-1185">Reference proteome</keyword>
<gene>
    <name evidence="1" type="ORF">D9756_002698</name>
</gene>
<evidence type="ECO:0000313" key="1">
    <source>
        <dbReference type="EMBL" id="KAF5362205.1"/>
    </source>
</evidence>
<name>A0A8H5GCH2_9AGAR</name>
<dbReference type="EMBL" id="JAACJO010000002">
    <property type="protein sequence ID" value="KAF5362205.1"/>
    <property type="molecule type" value="Genomic_DNA"/>
</dbReference>
<comment type="caution">
    <text evidence="1">The sequence shown here is derived from an EMBL/GenBank/DDBJ whole genome shotgun (WGS) entry which is preliminary data.</text>
</comment>
<accession>A0A8H5GCH2</accession>
<dbReference type="AlphaFoldDB" id="A0A8H5GCH2"/>
<evidence type="ECO:0008006" key="3">
    <source>
        <dbReference type="Google" id="ProtNLM"/>
    </source>
</evidence>
<organism evidence="1 2">
    <name type="scientific">Leucocoprinus leucothites</name>
    <dbReference type="NCBI Taxonomy" id="201217"/>
    <lineage>
        <taxon>Eukaryota</taxon>
        <taxon>Fungi</taxon>
        <taxon>Dikarya</taxon>
        <taxon>Basidiomycota</taxon>
        <taxon>Agaricomycotina</taxon>
        <taxon>Agaricomycetes</taxon>
        <taxon>Agaricomycetidae</taxon>
        <taxon>Agaricales</taxon>
        <taxon>Agaricineae</taxon>
        <taxon>Agaricaceae</taxon>
        <taxon>Leucocoprinus</taxon>
    </lineage>
</organism>
<dbReference type="Proteomes" id="UP000559027">
    <property type="component" value="Unassembled WGS sequence"/>
</dbReference>
<reference evidence="1 2" key="1">
    <citation type="journal article" date="2020" name="ISME J.">
        <title>Uncovering the hidden diversity of litter-decomposition mechanisms in mushroom-forming fungi.</title>
        <authorList>
            <person name="Floudas D."/>
            <person name="Bentzer J."/>
            <person name="Ahren D."/>
            <person name="Johansson T."/>
            <person name="Persson P."/>
            <person name="Tunlid A."/>
        </authorList>
    </citation>
    <scope>NUCLEOTIDE SEQUENCE [LARGE SCALE GENOMIC DNA]</scope>
    <source>
        <strain evidence="1 2">CBS 146.42</strain>
    </source>
</reference>